<dbReference type="Gene3D" id="3.30.70.330">
    <property type="match status" value="2"/>
</dbReference>
<dbReference type="InterPro" id="IPR035979">
    <property type="entry name" value="RBD_domain_sf"/>
</dbReference>
<dbReference type="EMBL" id="PNEN01000515">
    <property type="protein sequence ID" value="PPJ56637.1"/>
    <property type="molecule type" value="Genomic_DNA"/>
</dbReference>
<protein>
    <recommendedName>
        <fullName evidence="4">RRM domain-containing protein</fullName>
    </recommendedName>
</protein>
<dbReference type="Proteomes" id="UP000237631">
    <property type="component" value="Unassembled WGS sequence"/>
</dbReference>
<dbReference type="InterPro" id="IPR000504">
    <property type="entry name" value="RRM_dom"/>
</dbReference>
<dbReference type="CDD" id="cd00590">
    <property type="entry name" value="RRM_SF"/>
    <property type="match status" value="1"/>
</dbReference>
<dbReference type="AlphaFoldDB" id="A0A2S6CA87"/>
<reference evidence="6" key="1">
    <citation type="journal article" date="2017" name="bioRxiv">
        <title>Conservation of a gene cluster reveals novel cercosporin biosynthetic mechanisms and extends production to the genus Colletotrichum.</title>
        <authorList>
            <person name="de Jonge R."/>
            <person name="Ebert M.K."/>
            <person name="Huitt-Roehl C.R."/>
            <person name="Pal P."/>
            <person name="Suttle J.C."/>
            <person name="Spanner R.E."/>
            <person name="Neubauer J.D."/>
            <person name="Jurick W.M.II."/>
            <person name="Stott K.A."/>
            <person name="Secor G.A."/>
            <person name="Thomma B.P.H.J."/>
            <person name="Van de Peer Y."/>
            <person name="Townsend C.A."/>
            <person name="Bolton M.D."/>
        </authorList>
    </citation>
    <scope>NUCLEOTIDE SEQUENCE [LARGE SCALE GENOMIC DNA]</scope>
    <source>
        <strain evidence="6">CBS538.71</strain>
    </source>
</reference>
<evidence type="ECO:0000256" key="3">
    <source>
        <dbReference type="SAM" id="MobiDB-lite"/>
    </source>
</evidence>
<evidence type="ECO:0000313" key="6">
    <source>
        <dbReference type="Proteomes" id="UP000237631"/>
    </source>
</evidence>
<dbReference type="InterPro" id="IPR012677">
    <property type="entry name" value="Nucleotide-bd_a/b_plait_sf"/>
</dbReference>
<feature type="domain" description="RRM" evidence="4">
    <location>
        <begin position="5"/>
        <end position="84"/>
    </location>
</feature>
<keyword evidence="1 2" id="KW-0694">RNA-binding</keyword>
<proteinExistence type="predicted"/>
<dbReference type="GO" id="GO:0003723">
    <property type="term" value="F:RNA binding"/>
    <property type="evidence" value="ECO:0007669"/>
    <property type="project" value="UniProtKB-UniRule"/>
</dbReference>
<dbReference type="PANTHER" id="PTHR21245">
    <property type="entry name" value="HETEROGENEOUS NUCLEAR RIBONUCLEOPROTEIN"/>
    <property type="match status" value="1"/>
</dbReference>
<keyword evidence="6" id="KW-1185">Reference proteome</keyword>
<feature type="compositionally biased region" description="Polar residues" evidence="3">
    <location>
        <begin position="88"/>
        <end position="97"/>
    </location>
</feature>
<feature type="region of interest" description="Disordered" evidence="3">
    <location>
        <begin position="82"/>
        <end position="124"/>
    </location>
</feature>
<sequence length="256" mass="29343">MEETSRLYVGNLPYVAQKRDIETLFQQHDIAVKNIDISIDPFTGRNPSYCFVDFHDQETAQHVLDTLQGENVRGRPIKINLNTKRRTATPQTNSFSSSDRKDNHNWRTQNNWRTQPAPCPTPNQGHQPPYVFDRWHRDDAHTHWTTPAEEGRRLFVGRLPRIPQYYTLELEMKTLFQDFNLQAVSKLISPPPSRQGPGFPTGHYCFVDLANAHEAKTAAAILNGVKNPHGETYIVQLARQKHGSHQVVREQLSGSL</sequence>
<evidence type="ECO:0000256" key="2">
    <source>
        <dbReference type="PROSITE-ProRule" id="PRU00176"/>
    </source>
</evidence>
<dbReference type="PROSITE" id="PS50102">
    <property type="entry name" value="RRM"/>
    <property type="match status" value="2"/>
</dbReference>
<dbReference type="SMART" id="SM00360">
    <property type="entry name" value="RRM"/>
    <property type="match status" value="2"/>
</dbReference>
<comment type="caution">
    <text evidence="5">The sequence shown here is derived from an EMBL/GenBank/DDBJ whole genome shotgun (WGS) entry which is preliminary data.</text>
</comment>
<dbReference type="STRING" id="357750.A0A2S6CA87"/>
<feature type="domain" description="RRM" evidence="4">
    <location>
        <begin position="152"/>
        <end position="240"/>
    </location>
</feature>
<dbReference type="SUPFAM" id="SSF54928">
    <property type="entry name" value="RNA-binding domain, RBD"/>
    <property type="match status" value="2"/>
</dbReference>
<dbReference type="OrthoDB" id="272703at2759"/>
<accession>A0A2S6CA87</accession>
<evidence type="ECO:0000259" key="4">
    <source>
        <dbReference type="PROSITE" id="PS50102"/>
    </source>
</evidence>
<dbReference type="Pfam" id="PF00076">
    <property type="entry name" value="RRM_1"/>
    <property type="match status" value="1"/>
</dbReference>
<evidence type="ECO:0000256" key="1">
    <source>
        <dbReference type="ARBA" id="ARBA00022884"/>
    </source>
</evidence>
<evidence type="ECO:0000313" key="5">
    <source>
        <dbReference type="EMBL" id="PPJ56637.1"/>
    </source>
</evidence>
<gene>
    <name evidence="5" type="ORF">CBER1_01855</name>
</gene>
<name>A0A2S6CA87_9PEZI</name>
<organism evidence="5 6">
    <name type="scientific">Cercospora berteroae</name>
    <dbReference type="NCBI Taxonomy" id="357750"/>
    <lineage>
        <taxon>Eukaryota</taxon>
        <taxon>Fungi</taxon>
        <taxon>Dikarya</taxon>
        <taxon>Ascomycota</taxon>
        <taxon>Pezizomycotina</taxon>
        <taxon>Dothideomycetes</taxon>
        <taxon>Dothideomycetidae</taxon>
        <taxon>Mycosphaerellales</taxon>
        <taxon>Mycosphaerellaceae</taxon>
        <taxon>Cercospora</taxon>
    </lineage>
</organism>